<accession>A0A5N5L5L3</accession>
<sequence>MDSAMTAHDMAQRRIKAIHGHLTTAAAHDDSPPQLRHSPTAGEFFSGTCFLMRPSSSFHVLNLIDENGNFLPNYGAKL</sequence>
<reference evidence="2" key="1">
    <citation type="journal article" date="2019" name="Gigascience">
        <title>De novo genome assembly of the endangered Acer yangbiense, a plant species with extremely small populations endemic to Yunnan Province, China.</title>
        <authorList>
            <person name="Yang J."/>
            <person name="Wariss H.M."/>
            <person name="Tao L."/>
            <person name="Zhang R."/>
            <person name="Yun Q."/>
            <person name="Hollingsworth P."/>
            <person name="Dao Z."/>
            <person name="Luo G."/>
            <person name="Guo H."/>
            <person name="Ma Y."/>
            <person name="Sun W."/>
        </authorList>
    </citation>
    <scope>NUCLEOTIDE SEQUENCE [LARGE SCALE GENOMIC DNA]</scope>
    <source>
        <strain evidence="2">cv. br00</strain>
    </source>
</reference>
<protein>
    <submittedName>
        <fullName evidence="1">Uncharacterized protein</fullName>
    </submittedName>
</protein>
<evidence type="ECO:0000313" key="1">
    <source>
        <dbReference type="EMBL" id="KAB5537808.1"/>
    </source>
</evidence>
<evidence type="ECO:0000313" key="2">
    <source>
        <dbReference type="Proteomes" id="UP000326939"/>
    </source>
</evidence>
<keyword evidence="2" id="KW-1185">Reference proteome</keyword>
<dbReference type="EMBL" id="VDCV01000010">
    <property type="protein sequence ID" value="KAB5537808.1"/>
    <property type="molecule type" value="Genomic_DNA"/>
</dbReference>
<proteinExistence type="predicted"/>
<comment type="caution">
    <text evidence="1">The sequence shown here is derived from an EMBL/GenBank/DDBJ whole genome shotgun (WGS) entry which is preliminary data.</text>
</comment>
<name>A0A5N5L5L3_9ROSI</name>
<dbReference type="AlphaFoldDB" id="A0A5N5L5L3"/>
<dbReference type="Proteomes" id="UP000326939">
    <property type="component" value="Chromosome 10"/>
</dbReference>
<organism evidence="1 2">
    <name type="scientific">Salix brachista</name>
    <dbReference type="NCBI Taxonomy" id="2182728"/>
    <lineage>
        <taxon>Eukaryota</taxon>
        <taxon>Viridiplantae</taxon>
        <taxon>Streptophyta</taxon>
        <taxon>Embryophyta</taxon>
        <taxon>Tracheophyta</taxon>
        <taxon>Spermatophyta</taxon>
        <taxon>Magnoliopsida</taxon>
        <taxon>eudicotyledons</taxon>
        <taxon>Gunneridae</taxon>
        <taxon>Pentapetalae</taxon>
        <taxon>rosids</taxon>
        <taxon>fabids</taxon>
        <taxon>Malpighiales</taxon>
        <taxon>Salicaceae</taxon>
        <taxon>Saliceae</taxon>
        <taxon>Salix</taxon>
    </lineage>
</organism>
<gene>
    <name evidence="1" type="ORF">DKX38_015341</name>
</gene>